<keyword evidence="1" id="KW-1015">Disulfide bond</keyword>
<evidence type="ECO:0000313" key="5">
    <source>
        <dbReference type="Proteomes" id="UP000504615"/>
    </source>
</evidence>
<feature type="compositionally biased region" description="Basic residues" evidence="2">
    <location>
        <begin position="281"/>
        <end position="299"/>
    </location>
</feature>
<dbReference type="OrthoDB" id="98591at2759"/>
<evidence type="ECO:0000256" key="1">
    <source>
        <dbReference type="ARBA" id="ARBA00023157"/>
    </source>
</evidence>
<organism evidence="5 6">
    <name type="scientific">Pogonomyrmex barbatus</name>
    <name type="common">red harvester ant</name>
    <dbReference type="NCBI Taxonomy" id="144034"/>
    <lineage>
        <taxon>Eukaryota</taxon>
        <taxon>Metazoa</taxon>
        <taxon>Ecdysozoa</taxon>
        <taxon>Arthropoda</taxon>
        <taxon>Hexapoda</taxon>
        <taxon>Insecta</taxon>
        <taxon>Pterygota</taxon>
        <taxon>Neoptera</taxon>
        <taxon>Endopterygota</taxon>
        <taxon>Hymenoptera</taxon>
        <taxon>Apocrita</taxon>
        <taxon>Aculeata</taxon>
        <taxon>Formicoidea</taxon>
        <taxon>Formicidae</taxon>
        <taxon>Myrmicinae</taxon>
        <taxon>Pogonomyrmex</taxon>
    </lineage>
</organism>
<dbReference type="Pfam" id="PF01033">
    <property type="entry name" value="Somatomedin_B"/>
    <property type="match status" value="1"/>
</dbReference>
<keyword evidence="5" id="KW-1185">Reference proteome</keyword>
<feature type="region of interest" description="Disordered" evidence="2">
    <location>
        <begin position="248"/>
        <end position="305"/>
    </location>
</feature>
<evidence type="ECO:0000259" key="4">
    <source>
        <dbReference type="PROSITE" id="PS50958"/>
    </source>
</evidence>
<dbReference type="PROSITE" id="PS00524">
    <property type="entry name" value="SMB_1"/>
    <property type="match status" value="1"/>
</dbReference>
<feature type="signal peptide" evidence="3">
    <location>
        <begin position="1"/>
        <end position="28"/>
    </location>
</feature>
<dbReference type="RefSeq" id="XP_025074184.1">
    <property type="nucleotide sequence ID" value="XM_025218399.1"/>
</dbReference>
<dbReference type="PROSITE" id="PS50958">
    <property type="entry name" value="SMB_2"/>
    <property type="match status" value="1"/>
</dbReference>
<name>A0A8N1S5L6_9HYME</name>
<evidence type="ECO:0000256" key="2">
    <source>
        <dbReference type="SAM" id="MobiDB-lite"/>
    </source>
</evidence>
<proteinExistence type="predicted"/>
<feature type="compositionally biased region" description="Polar residues" evidence="2">
    <location>
        <begin position="248"/>
        <end position="259"/>
    </location>
</feature>
<feature type="chain" id="PRO_5035481177" evidence="3">
    <location>
        <begin position="29"/>
        <end position="305"/>
    </location>
</feature>
<dbReference type="InterPro" id="IPR036024">
    <property type="entry name" value="Somatomedin_B-like_dom_sf"/>
</dbReference>
<reference evidence="6" key="1">
    <citation type="submission" date="2025-08" db="UniProtKB">
        <authorList>
            <consortium name="RefSeq"/>
        </authorList>
    </citation>
    <scope>IDENTIFICATION</scope>
</reference>
<evidence type="ECO:0000313" key="6">
    <source>
        <dbReference type="RefSeq" id="XP_025074184.1"/>
    </source>
</evidence>
<gene>
    <name evidence="6" type="primary">LOC105427682</name>
</gene>
<feature type="compositionally biased region" description="Polar residues" evidence="2">
    <location>
        <begin position="268"/>
        <end position="278"/>
    </location>
</feature>
<dbReference type="AlphaFoldDB" id="A0A8N1S5L6"/>
<dbReference type="InterPro" id="IPR001212">
    <property type="entry name" value="Somatomedin_B_dom"/>
</dbReference>
<dbReference type="CTD" id="32033"/>
<accession>A0A8N1S5L6</accession>
<dbReference type="GeneID" id="105427682"/>
<evidence type="ECO:0000256" key="3">
    <source>
        <dbReference type="SAM" id="SignalP"/>
    </source>
</evidence>
<feature type="domain" description="SMB" evidence="4">
    <location>
        <begin position="33"/>
        <end position="88"/>
    </location>
</feature>
<dbReference type="SUPFAM" id="SSF90188">
    <property type="entry name" value="Somatomedin B domain"/>
    <property type="match status" value="1"/>
</dbReference>
<keyword evidence="3" id="KW-0732">Signal</keyword>
<sequence length="305" mass="33981">MWRKDATRLARLIVIATLISLTVDGTAAGSCSSAKLCCQGRDSGCVIQKESPNAIIESPRDKPCYCDHACLKLADCCDDFKETCGGTCDLARRPCTKSPEERVIFDCIYRDVKFLTSVYRCSVLGDYVSFAAGVTLLALFPGDGNSTDVRIKDRTVDKRGSCIAFTVVRVSRGCSKISDLLSEGSRICVERPSNDSLDKYVGIGRWKLSPDIAGSSNRRSRSTNSTCHGKWIGDSRLLVDCHDPRCSQSSRMPPYTSQLFRDRRRRGASSNGGVSSTDKVVRRRRRGRRRKRSRRRRRAVAVMER</sequence>
<protein>
    <submittedName>
        <fullName evidence="6">Uncharacterized protein LOC105427682</fullName>
    </submittedName>
</protein>
<dbReference type="Gene3D" id="4.10.410.20">
    <property type="match status" value="1"/>
</dbReference>
<dbReference type="Proteomes" id="UP000504615">
    <property type="component" value="Unplaced"/>
</dbReference>